<organism evidence="9 10">
    <name type="scientific">Methylococcus geothermalis</name>
    <dbReference type="NCBI Taxonomy" id="2681310"/>
    <lineage>
        <taxon>Bacteria</taxon>
        <taxon>Pseudomonadati</taxon>
        <taxon>Pseudomonadota</taxon>
        <taxon>Gammaproteobacteria</taxon>
        <taxon>Methylococcales</taxon>
        <taxon>Methylococcaceae</taxon>
        <taxon>Methylococcus</taxon>
    </lineage>
</organism>
<name>A0A858Q743_9GAMM</name>
<dbReference type="EMBL" id="CP046565">
    <property type="protein sequence ID" value="QJD29637.1"/>
    <property type="molecule type" value="Genomic_DNA"/>
</dbReference>
<keyword evidence="4 7" id="KW-0812">Transmembrane</keyword>
<keyword evidence="6 7" id="KW-0472">Membrane</keyword>
<comment type="subcellular location">
    <subcellularLocation>
        <location evidence="1">Membrane</location>
        <topology evidence="1">Multi-pass membrane protein</topology>
    </subcellularLocation>
</comment>
<dbReference type="KEGG" id="metu:GNH96_06415"/>
<sequence length="320" mass="35898">MRTLGIVVPCFNEEEALPETARRLAVLLRDLQDKGKIGPDSRVYFVDDGSTDATWQTIRGLAETYAFVRGMKLSRNQGHQSALLAGLMHARGDCLISIDADLQDDLAAIESMIDAHAAGADIVYGVRRNRKSDSLFKRWSAEWYYRVLALMGVEVVFNHADYRLMSRRAVDALREFGEVNLFLRGIIPKLGFNTATVYYDRAERIAGESKYPLRKMLGLALQGVTSFSVFPLRLITFLGFLISAVSFLVVCWVLWVRFVAAEAVPGWSSILLPMSLLGGIQLLSLGVIGEYLGKIYMETKRRPRYFIQEVVARDNQESGT</sequence>
<evidence type="ECO:0000256" key="2">
    <source>
        <dbReference type="ARBA" id="ARBA00022676"/>
    </source>
</evidence>
<accession>A0A858Q743</accession>
<evidence type="ECO:0000256" key="4">
    <source>
        <dbReference type="ARBA" id="ARBA00022692"/>
    </source>
</evidence>
<feature type="domain" description="Glycosyltransferase 2-like" evidence="8">
    <location>
        <begin position="6"/>
        <end position="172"/>
    </location>
</feature>
<protein>
    <submittedName>
        <fullName evidence="9">Glycosyltransferase</fullName>
    </submittedName>
</protein>
<evidence type="ECO:0000256" key="1">
    <source>
        <dbReference type="ARBA" id="ARBA00004141"/>
    </source>
</evidence>
<dbReference type="CDD" id="cd04187">
    <property type="entry name" value="DPM1_like_bac"/>
    <property type="match status" value="1"/>
</dbReference>
<dbReference type="Gene3D" id="3.90.550.10">
    <property type="entry name" value="Spore Coat Polysaccharide Biosynthesis Protein SpsA, Chain A"/>
    <property type="match status" value="1"/>
</dbReference>
<dbReference type="PANTHER" id="PTHR48090:SF1">
    <property type="entry name" value="PROPHAGE BACTOPRENOL GLUCOSYL TRANSFERASE HOMOLOG"/>
    <property type="match status" value="1"/>
</dbReference>
<dbReference type="Proteomes" id="UP000503004">
    <property type="component" value="Chromosome"/>
</dbReference>
<dbReference type="RefSeq" id="WP_169602922.1">
    <property type="nucleotide sequence ID" value="NZ_CP046565.1"/>
</dbReference>
<evidence type="ECO:0000256" key="3">
    <source>
        <dbReference type="ARBA" id="ARBA00022679"/>
    </source>
</evidence>
<dbReference type="InterPro" id="IPR029044">
    <property type="entry name" value="Nucleotide-diphossugar_trans"/>
</dbReference>
<dbReference type="InterPro" id="IPR001173">
    <property type="entry name" value="Glyco_trans_2-like"/>
</dbReference>
<reference evidence="10" key="1">
    <citation type="submission" date="2019-12" db="EMBL/GenBank/DDBJ databases">
        <authorList>
            <person name="Awala S.I."/>
            <person name="Rhee S.K."/>
        </authorList>
    </citation>
    <scope>NUCLEOTIDE SEQUENCE [LARGE SCALE GENOMIC DNA]</scope>
    <source>
        <strain evidence="10">IM1</strain>
    </source>
</reference>
<keyword evidence="5 7" id="KW-1133">Transmembrane helix</keyword>
<dbReference type="GO" id="GO:0016757">
    <property type="term" value="F:glycosyltransferase activity"/>
    <property type="evidence" value="ECO:0007669"/>
    <property type="project" value="UniProtKB-KW"/>
</dbReference>
<evidence type="ECO:0000313" key="10">
    <source>
        <dbReference type="Proteomes" id="UP000503004"/>
    </source>
</evidence>
<keyword evidence="3 9" id="KW-0808">Transferase</keyword>
<dbReference type="AlphaFoldDB" id="A0A858Q743"/>
<dbReference type="SUPFAM" id="SSF53448">
    <property type="entry name" value="Nucleotide-diphospho-sugar transferases"/>
    <property type="match status" value="1"/>
</dbReference>
<proteinExistence type="predicted"/>
<feature type="transmembrane region" description="Helical" evidence="7">
    <location>
        <begin position="234"/>
        <end position="258"/>
    </location>
</feature>
<evidence type="ECO:0000256" key="6">
    <source>
        <dbReference type="ARBA" id="ARBA00023136"/>
    </source>
</evidence>
<keyword evidence="10" id="KW-1185">Reference proteome</keyword>
<dbReference type="PANTHER" id="PTHR48090">
    <property type="entry name" value="UNDECAPRENYL-PHOSPHATE 4-DEOXY-4-FORMAMIDO-L-ARABINOSE TRANSFERASE-RELATED"/>
    <property type="match status" value="1"/>
</dbReference>
<evidence type="ECO:0000313" key="9">
    <source>
        <dbReference type="EMBL" id="QJD29637.1"/>
    </source>
</evidence>
<evidence type="ECO:0000256" key="7">
    <source>
        <dbReference type="SAM" id="Phobius"/>
    </source>
</evidence>
<dbReference type="GO" id="GO:0005886">
    <property type="term" value="C:plasma membrane"/>
    <property type="evidence" value="ECO:0007669"/>
    <property type="project" value="TreeGrafter"/>
</dbReference>
<evidence type="ECO:0000259" key="8">
    <source>
        <dbReference type="Pfam" id="PF00535"/>
    </source>
</evidence>
<dbReference type="Pfam" id="PF00535">
    <property type="entry name" value="Glycos_transf_2"/>
    <property type="match status" value="1"/>
</dbReference>
<keyword evidence="2" id="KW-0328">Glycosyltransferase</keyword>
<feature type="transmembrane region" description="Helical" evidence="7">
    <location>
        <begin position="270"/>
        <end position="292"/>
    </location>
</feature>
<dbReference type="InterPro" id="IPR050256">
    <property type="entry name" value="Glycosyltransferase_2"/>
</dbReference>
<evidence type="ECO:0000256" key="5">
    <source>
        <dbReference type="ARBA" id="ARBA00022989"/>
    </source>
</evidence>
<gene>
    <name evidence="9" type="ORF">GNH96_06415</name>
</gene>